<dbReference type="Gene3D" id="3.40.30.10">
    <property type="entry name" value="Glutaredoxin"/>
    <property type="match status" value="1"/>
</dbReference>
<dbReference type="GeneID" id="68876473"/>
<dbReference type="EMBL" id="PDCJ01000001">
    <property type="protein sequence ID" value="PEG30169.1"/>
    <property type="molecule type" value="Genomic_DNA"/>
</dbReference>
<name>A0A2A7MF01_9CLOT</name>
<feature type="site" description="Contributes to redox potential value" evidence="9">
    <location>
        <position position="30"/>
    </location>
</feature>
<reference evidence="15 17" key="2">
    <citation type="submission" date="2018-06" db="EMBL/GenBank/DDBJ databases">
        <authorList>
            <consortium name="IHU Genomes"/>
        </authorList>
    </citation>
    <scope>NUCLEOTIDE SEQUENCE [LARGE SCALE GENOMIC DNA]</scope>
    <source>
        <strain evidence="15 17">NEC25</strain>
    </source>
</reference>
<proteinExistence type="inferred from homology"/>
<evidence type="ECO:0000256" key="7">
    <source>
        <dbReference type="NCBIfam" id="TIGR01068"/>
    </source>
</evidence>
<dbReference type="Proteomes" id="UP000431451">
    <property type="component" value="Unassembled WGS sequence"/>
</dbReference>
<keyword evidence="4" id="KW-0249">Electron transport</keyword>
<evidence type="ECO:0000256" key="1">
    <source>
        <dbReference type="ARBA" id="ARBA00008987"/>
    </source>
</evidence>
<feature type="active site" description="Nucleophile" evidence="9">
    <location>
        <position position="28"/>
    </location>
</feature>
<dbReference type="PIRSF" id="PIRSF000077">
    <property type="entry name" value="Thioredoxin"/>
    <property type="match status" value="1"/>
</dbReference>
<evidence type="ECO:0000256" key="9">
    <source>
        <dbReference type="PIRSR" id="PIRSR000077-1"/>
    </source>
</evidence>
<organism evidence="14 16">
    <name type="scientific">Clostridium neonatale</name>
    <dbReference type="NCBI Taxonomy" id="137838"/>
    <lineage>
        <taxon>Bacteria</taxon>
        <taxon>Bacillati</taxon>
        <taxon>Bacillota</taxon>
        <taxon>Clostridia</taxon>
        <taxon>Eubacteriales</taxon>
        <taxon>Clostridiaceae</taxon>
        <taxon>Clostridium</taxon>
    </lineage>
</organism>
<sequence length="103" mass="11643">MAKIVSTEEFREEIKNGVTLVDFFATWCGPCKMLAPVLEELATEMEGKAKIIKVDIDESAELADEFRISSVPTMMIFKDGKQEDMMVGFLPKDRIKETLEAHV</sequence>
<evidence type="ECO:0000313" key="14">
    <source>
        <dbReference type="EMBL" id="PEG30169.1"/>
    </source>
</evidence>
<dbReference type="EMBL" id="UWJD01000001">
    <property type="protein sequence ID" value="VCT83525.1"/>
    <property type="molecule type" value="Genomic_DNA"/>
</dbReference>
<evidence type="ECO:0000313" key="12">
    <source>
        <dbReference type="EMBL" id="CAG9709969.1"/>
    </source>
</evidence>
<dbReference type="RefSeq" id="WP_058294345.1">
    <property type="nucleotide sequence ID" value="NZ_CAKJVD010000013.1"/>
</dbReference>
<dbReference type="InterPro" id="IPR017937">
    <property type="entry name" value="Thioredoxin_CS"/>
</dbReference>
<dbReference type="GO" id="GO:0005829">
    <property type="term" value="C:cytosol"/>
    <property type="evidence" value="ECO:0007669"/>
    <property type="project" value="TreeGrafter"/>
</dbReference>
<evidence type="ECO:0000313" key="15">
    <source>
        <dbReference type="EMBL" id="VCT83525.1"/>
    </source>
</evidence>
<dbReference type="PROSITE" id="PS00194">
    <property type="entry name" value="THIOREDOXIN_1"/>
    <property type="match status" value="1"/>
</dbReference>
<keyword evidence="16" id="KW-1185">Reference proteome</keyword>
<dbReference type="Pfam" id="PF00085">
    <property type="entry name" value="Thioredoxin"/>
    <property type="match status" value="1"/>
</dbReference>
<reference evidence="14 16" key="1">
    <citation type="submission" date="2017-10" db="EMBL/GenBank/DDBJ databases">
        <title>Effective Description of Clostridium neonatale sp. nov. linked to necrotizing enterocolitis in neonates and a clarification of species assignable to the genus Clostridium (Prazmowski 1880) emend. Lawson and Rainey 2016.</title>
        <authorList>
            <person name="Bernard K."/>
            <person name="Burdz T."/>
            <person name="Wiebe D."/>
            <person name="Balcewich B."/>
            <person name="Alfa M."/>
            <person name="Bernier A.-M."/>
        </authorList>
    </citation>
    <scope>NUCLEOTIDE SEQUENCE [LARGE SCALE GENOMIC DNA]</scope>
    <source>
        <strain evidence="14 16">LCDC99A005</strain>
    </source>
</reference>
<dbReference type="FunFam" id="3.40.30.10:FF:000001">
    <property type="entry name" value="Thioredoxin"/>
    <property type="match status" value="1"/>
</dbReference>
<dbReference type="EMBL" id="CAMTCP010000284">
    <property type="protein sequence ID" value="CAI3689123.1"/>
    <property type="molecule type" value="Genomic_DNA"/>
</dbReference>
<feature type="active site" description="Nucleophile" evidence="9">
    <location>
        <position position="31"/>
    </location>
</feature>
<protein>
    <recommendedName>
        <fullName evidence="2 7">Thioredoxin</fullName>
    </recommendedName>
</protein>
<dbReference type="NCBIfam" id="TIGR01068">
    <property type="entry name" value="thioredoxin"/>
    <property type="match status" value="1"/>
</dbReference>
<evidence type="ECO:0000256" key="3">
    <source>
        <dbReference type="ARBA" id="ARBA00022448"/>
    </source>
</evidence>
<keyword evidence="6 10" id="KW-0676">Redox-active center</keyword>
<dbReference type="Proteomes" id="UP000220840">
    <property type="component" value="Unassembled WGS sequence"/>
</dbReference>
<reference evidence="13" key="4">
    <citation type="submission" date="2022-10" db="EMBL/GenBank/DDBJ databases">
        <authorList>
            <person name="Aires J."/>
            <person name="Mesa V."/>
        </authorList>
    </citation>
    <scope>NUCLEOTIDE SEQUENCE</scope>
    <source>
        <strain evidence="13">Clostridium neonatale JD116</strain>
    </source>
</reference>
<dbReference type="InterPro" id="IPR013766">
    <property type="entry name" value="Thioredoxin_domain"/>
</dbReference>
<feature type="site" description="Contributes to redox potential value" evidence="9">
    <location>
        <position position="29"/>
    </location>
</feature>
<dbReference type="PANTHER" id="PTHR45663:SF11">
    <property type="entry name" value="GEO12009P1"/>
    <property type="match status" value="1"/>
</dbReference>
<feature type="disulfide bond" description="Redox-active" evidence="10">
    <location>
        <begin position="28"/>
        <end position="31"/>
    </location>
</feature>
<dbReference type="AlphaFoldDB" id="A0A2A7MF01"/>
<dbReference type="GO" id="GO:0045454">
    <property type="term" value="P:cell redox homeostasis"/>
    <property type="evidence" value="ECO:0007669"/>
    <property type="project" value="TreeGrafter"/>
</dbReference>
<dbReference type="InterPro" id="IPR005746">
    <property type="entry name" value="Thioredoxin"/>
</dbReference>
<feature type="domain" description="Thioredoxin" evidence="11">
    <location>
        <begin position="1"/>
        <end position="103"/>
    </location>
</feature>
<keyword evidence="5 10" id="KW-1015">Disulfide bond</keyword>
<dbReference type="Proteomes" id="UP000789738">
    <property type="component" value="Unassembled WGS sequence"/>
</dbReference>
<feature type="site" description="Deprotonates C-terminal active site Cys" evidence="9">
    <location>
        <position position="22"/>
    </location>
</feature>
<evidence type="ECO:0000256" key="5">
    <source>
        <dbReference type="ARBA" id="ARBA00023157"/>
    </source>
</evidence>
<evidence type="ECO:0000259" key="11">
    <source>
        <dbReference type="PROSITE" id="PS51352"/>
    </source>
</evidence>
<dbReference type="PROSITE" id="PS51352">
    <property type="entry name" value="THIOREDOXIN_2"/>
    <property type="match status" value="1"/>
</dbReference>
<evidence type="ECO:0000256" key="10">
    <source>
        <dbReference type="PIRSR" id="PIRSR000077-4"/>
    </source>
</evidence>
<dbReference type="Proteomes" id="UP001189143">
    <property type="component" value="Unassembled WGS sequence"/>
</dbReference>
<gene>
    <name evidence="14" type="primary">trxA</name>
    <name evidence="15" type="synonym">trxA_1</name>
    <name evidence="13" type="ORF">CNEO2_820001</name>
    <name evidence="12" type="ORF">CNEO_44527</name>
    <name evidence="15" type="ORF">CNEONATNEC25_01122</name>
    <name evidence="14" type="ORF">CQ394_00100</name>
</gene>
<accession>A0A2A7MF01</accession>
<evidence type="ECO:0000256" key="4">
    <source>
        <dbReference type="ARBA" id="ARBA00022982"/>
    </source>
</evidence>
<evidence type="ECO:0000256" key="8">
    <source>
        <dbReference type="PIRNR" id="PIRNR000077"/>
    </source>
</evidence>
<dbReference type="CDD" id="cd02947">
    <property type="entry name" value="TRX_family"/>
    <property type="match status" value="1"/>
</dbReference>
<dbReference type="PRINTS" id="PR00421">
    <property type="entry name" value="THIOREDOXIN"/>
</dbReference>
<evidence type="ECO:0000256" key="2">
    <source>
        <dbReference type="ARBA" id="ARBA00020570"/>
    </source>
</evidence>
<reference evidence="12" key="3">
    <citation type="submission" date="2021-10" db="EMBL/GenBank/DDBJ databases">
        <authorList>
            <person name="Mesa V."/>
        </authorList>
    </citation>
    <scope>NUCLEOTIDE SEQUENCE</scope>
    <source>
        <strain evidence="12">CC3_PB</strain>
    </source>
</reference>
<dbReference type="STRING" id="137838.GCA_001458595_01455"/>
<keyword evidence="3" id="KW-0813">Transport</keyword>
<evidence type="ECO:0000313" key="16">
    <source>
        <dbReference type="Proteomes" id="UP000220840"/>
    </source>
</evidence>
<dbReference type="InterPro" id="IPR036249">
    <property type="entry name" value="Thioredoxin-like_sf"/>
</dbReference>
<evidence type="ECO:0000256" key="6">
    <source>
        <dbReference type="ARBA" id="ARBA00023284"/>
    </source>
</evidence>
<comment type="similarity">
    <text evidence="1 8">Belongs to the thioredoxin family.</text>
</comment>
<dbReference type="SUPFAM" id="SSF52833">
    <property type="entry name" value="Thioredoxin-like"/>
    <property type="match status" value="1"/>
</dbReference>
<dbReference type="EMBL" id="CAKJVE010000004">
    <property type="protein sequence ID" value="CAG9709969.1"/>
    <property type="molecule type" value="Genomic_DNA"/>
</dbReference>
<dbReference type="PANTHER" id="PTHR45663">
    <property type="entry name" value="GEO12009P1"/>
    <property type="match status" value="1"/>
</dbReference>
<dbReference type="OrthoDB" id="9790390at2"/>
<evidence type="ECO:0000313" key="17">
    <source>
        <dbReference type="Proteomes" id="UP000431451"/>
    </source>
</evidence>
<evidence type="ECO:0000313" key="13">
    <source>
        <dbReference type="EMBL" id="CAI3689123.1"/>
    </source>
</evidence>
<dbReference type="GO" id="GO:0015035">
    <property type="term" value="F:protein-disulfide reductase activity"/>
    <property type="evidence" value="ECO:0007669"/>
    <property type="project" value="UniProtKB-UniRule"/>
</dbReference>